<accession>A0A9P7ZZ73</accession>
<evidence type="ECO:0000313" key="3">
    <source>
        <dbReference type="Proteomes" id="UP000717515"/>
    </source>
</evidence>
<dbReference type="EMBL" id="JAIFTL010000235">
    <property type="protein sequence ID" value="KAG9321049.1"/>
    <property type="molecule type" value="Genomic_DNA"/>
</dbReference>
<name>A0A9P7ZZ73_MORAP</name>
<gene>
    <name evidence="2" type="ORF">KVV02_000379</name>
</gene>
<feature type="compositionally biased region" description="Basic and acidic residues" evidence="1">
    <location>
        <begin position="602"/>
        <end position="612"/>
    </location>
</feature>
<evidence type="ECO:0000313" key="2">
    <source>
        <dbReference type="EMBL" id="KAG9321049.1"/>
    </source>
</evidence>
<feature type="compositionally biased region" description="Acidic residues" evidence="1">
    <location>
        <begin position="540"/>
        <end position="553"/>
    </location>
</feature>
<sequence length="835" mass="92466">MRAFNRACIEAIETRIRKEVAPKLKKGTGLDLTAGLQKVQEHLLNKDVVHSEYDQAWTRTVGAAEAAADRTADRVVKDGAEDNTKEDIITCPAQKSITDTISEPAALAHKAVILMAAGQFYEGDLELPSSAPRTLDKREILPQGYPLPEGFDPVVHIAPLPHKLQDHLLENPRGDMYNIQSHYFLQSLYTSFLSVQQAKRRTNNEADFDPATATMIKNHPLWTKIVPLIHDTTNTMDLVEPVEGSGNGAAHYCHPRQLAHQEGWDEVPEGGQVSDLAPVQAYDNADTTLAVAAAVTVMFESLDDELESSEEEGNVGAGSVVPRSIRSPLTGCTRVVMEKEPPRKAAFKYSDFTLHEREVVAFLANMLRPYVPKRRSFIVNDFTAHLVGIRIKHGELRASGAPRTGHPVSSRYDEEKKNKRRVSYQSHVDQELAASGLSRSDICAKIAEIGTAIRKKEGVVKAMRANAKEKQKIQTAASEALRKADDDQKAAAYAELRLARIQLRTARVRLIPRSTALAQACQELYYYNKLEKATKPLYEVADEEDSDESENSEDQSSKSDLGTDSHDSNEDSHDSDEDADVGNKETDERADEDMNEDMEKDMEDRTEEKMVDGTEEGADEGTNEDMEEETDQSADEGTNEERETSSQRPSCLAGENVVLGFGGTDNCLAIMSHTIAQSQVELARRIASYSNVISARCDIKTRAARVKEIKLPPAFTITARQIDSISHSHRNAKAREKLLKGDGCKLVRDALASIPTIGSLDRARTTNDLDQAMKASRAARDTLQAFETTKARNKQLHTQSLRTQRAYTTLCANERKYVQEHSAKDEPSQVSPDDG</sequence>
<dbReference type="Proteomes" id="UP000717515">
    <property type="component" value="Unassembled WGS sequence"/>
</dbReference>
<feature type="compositionally biased region" description="Basic and acidic residues" evidence="1">
    <location>
        <begin position="555"/>
        <end position="572"/>
    </location>
</feature>
<protein>
    <submittedName>
        <fullName evidence="2">Uncharacterized protein</fullName>
    </submittedName>
</protein>
<evidence type="ECO:0000256" key="1">
    <source>
        <dbReference type="SAM" id="MobiDB-lite"/>
    </source>
</evidence>
<feature type="region of interest" description="Disordered" evidence="1">
    <location>
        <begin position="540"/>
        <end position="651"/>
    </location>
</feature>
<feature type="region of interest" description="Disordered" evidence="1">
    <location>
        <begin position="398"/>
        <end position="425"/>
    </location>
</feature>
<feature type="compositionally biased region" description="Acidic residues" evidence="1">
    <location>
        <begin position="588"/>
        <end position="601"/>
    </location>
</feature>
<reference evidence="2" key="1">
    <citation type="submission" date="2021-07" db="EMBL/GenBank/DDBJ databases">
        <title>Draft genome of Mortierella alpina, strain LL118, isolated from an aspen leaf litter sample.</title>
        <authorList>
            <person name="Yang S."/>
            <person name="Vinatzer B.A."/>
        </authorList>
    </citation>
    <scope>NUCLEOTIDE SEQUENCE</scope>
    <source>
        <strain evidence="2">LL118</strain>
    </source>
</reference>
<dbReference type="AlphaFoldDB" id="A0A9P7ZZ73"/>
<organism evidence="2 3">
    <name type="scientific">Mortierella alpina</name>
    <name type="common">Oleaginous fungus</name>
    <name type="synonym">Mortierella renispora</name>
    <dbReference type="NCBI Taxonomy" id="64518"/>
    <lineage>
        <taxon>Eukaryota</taxon>
        <taxon>Fungi</taxon>
        <taxon>Fungi incertae sedis</taxon>
        <taxon>Mucoromycota</taxon>
        <taxon>Mortierellomycotina</taxon>
        <taxon>Mortierellomycetes</taxon>
        <taxon>Mortierellales</taxon>
        <taxon>Mortierellaceae</taxon>
        <taxon>Mortierella</taxon>
    </lineage>
</organism>
<feature type="compositionally biased region" description="Acidic residues" evidence="1">
    <location>
        <begin position="613"/>
        <end position="638"/>
    </location>
</feature>
<comment type="caution">
    <text evidence="2">The sequence shown here is derived from an EMBL/GenBank/DDBJ whole genome shotgun (WGS) entry which is preliminary data.</text>
</comment>
<proteinExistence type="predicted"/>